<dbReference type="NCBIfam" id="TIGR01722">
    <property type="entry name" value="MMSDH"/>
    <property type="match status" value="1"/>
</dbReference>
<dbReference type="SUPFAM" id="SSF55781">
    <property type="entry name" value="GAF domain-like"/>
    <property type="match status" value="1"/>
</dbReference>
<dbReference type="PANTHER" id="PTHR43866">
    <property type="entry name" value="MALONATE-SEMIALDEHYDE DEHYDROGENASE"/>
    <property type="match status" value="1"/>
</dbReference>
<sequence length="863" mass="95215">MAARTRRPRGLSANHVNEEERLQTIMNDKSILSSVRLLGKENWVKMEERPNCFYCARKFRPFSIKRHCRSCGEIVCSNCYRRRRVRVTPTLEVTVRLCFDCIDKAMLLAESENINASAPVMEQSESNEEEEETQEIALETCKPEGKKTHRDSLQTTSTSTSFCSRFSDFSGCDNWSDADSDASDTSSLGGSGGPTIPASQRGSRRGQPIIPATDMIEFLPEHEQFEIYEARRHEILTQFKVLDTEPEKEYDAVCELVRQVLECNVAAVAFMDQTRQWYKARYGIAQAELPREIAFCSQLLQTPLPTIVMDATKDPRFNQNPLVTGSANIRFYATTPICDPSTGIVIGSVFVMDPKPKQKLPLRSMEERVPLFIDGKFVQSKTDKWIDLRNPATNEVICQVPEATQDEMRQATEAAARAYKTWKEVGVQHRQRVMLKLQHLIREHTEELALSITNEQGKTLADARGDVFRGLEVVEHTCGAATLMMGETAENLATSLDTYSYKQPLGVCAGICPFNFPAMIPLWMFPTGTVTGNTYVLKPSEKDPGATMILARLAQEAGLPDGVLNIIHGAHDTVNFICDAPEIKAISFVGGNQAGEYIHSRGSANGKRVQANLGAKNHAVIMPDCDKEQAVGALAGAAFGAAGQRCMALSVVVFVGKSKEWVHDIVQKAKEMKVNGGLEPGTDVGPLITVAAKERAERLIQEGVDNGAELLLDGRNVKVPKYPNGNFVGPTVLNNVGTDNPAYVEEIFAPVLVCTSVDTLEEAIELINRNPYGNGTSIFTSSGAAARKFQHEIDVGQVGINVPIPVPLPMFSFTGSRASIRGDLNFYGKAGINFYTQIKTVTSLWDYNEKTRYSAVMPTLGQK</sequence>
<dbReference type="PROSITE" id="PS00070">
    <property type="entry name" value="ALDEHYDE_DEHYDR_CYS"/>
    <property type="match status" value="1"/>
</dbReference>
<dbReference type="InterPro" id="IPR003018">
    <property type="entry name" value="GAF"/>
</dbReference>
<dbReference type="InterPro" id="IPR029016">
    <property type="entry name" value="GAF-like_dom_sf"/>
</dbReference>
<keyword evidence="6" id="KW-0560">Oxidoreductase</keyword>
<evidence type="ECO:0000259" key="10">
    <source>
        <dbReference type="PROSITE" id="PS50178"/>
    </source>
</evidence>
<keyword evidence="4 8" id="KW-0863">Zinc-finger</keyword>
<dbReference type="EMBL" id="LNFP01000084">
    <property type="protein sequence ID" value="KUF98055.1"/>
    <property type="molecule type" value="Genomic_DNA"/>
</dbReference>
<dbReference type="InterPro" id="IPR015590">
    <property type="entry name" value="Aldehyde_DH_dom"/>
</dbReference>
<dbReference type="SUPFAM" id="SSF57903">
    <property type="entry name" value="FYVE/PHD zinc finger"/>
    <property type="match status" value="1"/>
</dbReference>
<dbReference type="PANTHER" id="PTHR43866:SF3">
    <property type="entry name" value="METHYLMALONATE-SEMIALDEHYDE DEHYDROGENASE [ACYLATING], MITOCHONDRIAL"/>
    <property type="match status" value="1"/>
</dbReference>
<dbReference type="SMART" id="SM00064">
    <property type="entry name" value="FYVE"/>
    <property type="match status" value="1"/>
</dbReference>
<proteinExistence type="inferred from homology"/>
<accession>A0A0W8DNT8</accession>
<dbReference type="InterPro" id="IPR016161">
    <property type="entry name" value="Ald_DH/histidinol_DH"/>
</dbReference>
<comment type="caution">
    <text evidence="11">The sequence shown here is derived from an EMBL/GenBank/DDBJ whole genome shotgun (WGS) entry which is preliminary data.</text>
</comment>
<dbReference type="Gene3D" id="3.40.309.10">
    <property type="entry name" value="Aldehyde Dehydrogenase, Chain A, domain 2"/>
    <property type="match status" value="1"/>
</dbReference>
<dbReference type="InterPro" id="IPR016160">
    <property type="entry name" value="Ald_DH_CS_CYS"/>
</dbReference>
<evidence type="ECO:0000313" key="11">
    <source>
        <dbReference type="EMBL" id="KUF98055.1"/>
    </source>
</evidence>
<dbReference type="Pfam" id="PF01590">
    <property type="entry name" value="GAF"/>
    <property type="match status" value="1"/>
</dbReference>
<evidence type="ECO:0000256" key="3">
    <source>
        <dbReference type="ARBA" id="ARBA00022723"/>
    </source>
</evidence>
<evidence type="ECO:0000256" key="9">
    <source>
        <dbReference type="SAM" id="MobiDB-lite"/>
    </source>
</evidence>
<dbReference type="Gene3D" id="3.30.40.10">
    <property type="entry name" value="Zinc/RING finger domain, C3HC4 (zinc finger)"/>
    <property type="match status" value="1"/>
</dbReference>
<dbReference type="InterPro" id="IPR013083">
    <property type="entry name" value="Znf_RING/FYVE/PHD"/>
</dbReference>
<dbReference type="Proteomes" id="UP000054636">
    <property type="component" value="Unassembled WGS sequence"/>
</dbReference>
<gene>
    <name evidence="11" type="ORF">AM588_10007228</name>
</gene>
<dbReference type="FunFam" id="3.40.605.10:FF:000003">
    <property type="entry name" value="Methylmalonate-semialdehyde dehydrogenase [acylating]"/>
    <property type="match status" value="1"/>
</dbReference>
<dbReference type="InterPro" id="IPR011011">
    <property type="entry name" value="Znf_FYVE_PHD"/>
</dbReference>
<name>A0A0W8DNT8_PHYNI</name>
<dbReference type="Pfam" id="PF00171">
    <property type="entry name" value="Aldedh"/>
    <property type="match status" value="1"/>
</dbReference>
<keyword evidence="7" id="KW-0520">NAD</keyword>
<organism evidence="11 12">
    <name type="scientific">Phytophthora nicotianae</name>
    <name type="common">Potato buckeye rot agent</name>
    <name type="synonym">Phytophthora parasitica</name>
    <dbReference type="NCBI Taxonomy" id="4792"/>
    <lineage>
        <taxon>Eukaryota</taxon>
        <taxon>Sar</taxon>
        <taxon>Stramenopiles</taxon>
        <taxon>Oomycota</taxon>
        <taxon>Peronosporomycetes</taxon>
        <taxon>Peronosporales</taxon>
        <taxon>Peronosporaceae</taxon>
        <taxon>Phytophthora</taxon>
    </lineage>
</organism>
<keyword evidence="5" id="KW-0862">Zinc</keyword>
<evidence type="ECO:0000256" key="1">
    <source>
        <dbReference type="ARBA" id="ARBA00009986"/>
    </source>
</evidence>
<evidence type="ECO:0000256" key="6">
    <source>
        <dbReference type="ARBA" id="ARBA00023002"/>
    </source>
</evidence>
<dbReference type="CDD" id="cd00065">
    <property type="entry name" value="FYVE_like_SF"/>
    <property type="match status" value="1"/>
</dbReference>
<feature type="domain" description="FYVE-type" evidence="10">
    <location>
        <begin position="46"/>
        <end position="106"/>
    </location>
</feature>
<dbReference type="GO" id="GO:0005739">
    <property type="term" value="C:mitochondrion"/>
    <property type="evidence" value="ECO:0007669"/>
    <property type="project" value="TreeGrafter"/>
</dbReference>
<dbReference type="FunFam" id="3.40.309.10:FF:000002">
    <property type="entry name" value="Methylmalonate-semialdehyde dehydrogenase (Acylating)"/>
    <property type="match status" value="1"/>
</dbReference>
<dbReference type="SUPFAM" id="SSF53720">
    <property type="entry name" value="ALDH-like"/>
    <property type="match status" value="1"/>
</dbReference>
<dbReference type="GO" id="GO:0006210">
    <property type="term" value="P:thymine catabolic process"/>
    <property type="evidence" value="ECO:0007669"/>
    <property type="project" value="TreeGrafter"/>
</dbReference>
<keyword evidence="3" id="KW-0479">Metal-binding</keyword>
<dbReference type="InterPro" id="IPR010061">
    <property type="entry name" value="MeMal-semiAld_DH"/>
</dbReference>
<protein>
    <recommendedName>
        <fullName evidence="2">methylmalonate-semialdehyde dehydrogenase (CoA acylating)</fullName>
        <ecNumber evidence="2">1.2.1.27</ecNumber>
    </recommendedName>
</protein>
<dbReference type="InterPro" id="IPR016162">
    <property type="entry name" value="Ald_DH_N"/>
</dbReference>
<reference evidence="11 12" key="1">
    <citation type="submission" date="2015-11" db="EMBL/GenBank/DDBJ databases">
        <title>Genomes and virulence difference between two physiological races of Phytophthora nicotianae.</title>
        <authorList>
            <person name="Liu H."/>
            <person name="Ma X."/>
            <person name="Yu H."/>
            <person name="Fang D."/>
            <person name="Li Y."/>
            <person name="Wang X."/>
            <person name="Wang W."/>
            <person name="Dong Y."/>
            <person name="Xiao B."/>
        </authorList>
    </citation>
    <scope>NUCLEOTIDE SEQUENCE [LARGE SCALE GENOMIC DNA]</scope>
    <source>
        <strain evidence="12">race 1</strain>
    </source>
</reference>
<evidence type="ECO:0000256" key="7">
    <source>
        <dbReference type="ARBA" id="ARBA00023027"/>
    </source>
</evidence>
<feature type="region of interest" description="Disordered" evidence="9">
    <location>
        <begin position="180"/>
        <end position="207"/>
    </location>
</feature>
<dbReference type="Gene3D" id="3.30.450.40">
    <property type="match status" value="1"/>
</dbReference>
<dbReference type="Pfam" id="PF01363">
    <property type="entry name" value="FYVE"/>
    <property type="match status" value="1"/>
</dbReference>
<dbReference type="InterPro" id="IPR016163">
    <property type="entry name" value="Ald_DH_C"/>
</dbReference>
<dbReference type="InterPro" id="IPR017455">
    <property type="entry name" value="Znf_FYVE-rel"/>
</dbReference>
<dbReference type="CDD" id="cd07085">
    <property type="entry name" value="ALDH_F6_MMSDH"/>
    <property type="match status" value="1"/>
</dbReference>
<dbReference type="GO" id="GO:0006574">
    <property type="term" value="P:L-valine catabolic process"/>
    <property type="evidence" value="ECO:0007669"/>
    <property type="project" value="TreeGrafter"/>
</dbReference>
<dbReference type="InterPro" id="IPR000306">
    <property type="entry name" value="Znf_FYVE"/>
</dbReference>
<evidence type="ECO:0000256" key="8">
    <source>
        <dbReference type="PROSITE-ProRule" id="PRU00091"/>
    </source>
</evidence>
<evidence type="ECO:0000313" key="12">
    <source>
        <dbReference type="Proteomes" id="UP000054636"/>
    </source>
</evidence>
<dbReference type="GO" id="GO:0004491">
    <property type="term" value="F:methylmalonate-semialdehyde dehydrogenase (acylating, NAD) activity"/>
    <property type="evidence" value="ECO:0007669"/>
    <property type="project" value="UniProtKB-EC"/>
</dbReference>
<dbReference type="EC" id="1.2.1.27" evidence="2"/>
<dbReference type="Gene3D" id="3.40.605.10">
    <property type="entry name" value="Aldehyde Dehydrogenase, Chain A, domain 1"/>
    <property type="match status" value="1"/>
</dbReference>
<evidence type="ECO:0000256" key="2">
    <source>
        <dbReference type="ARBA" id="ARBA00013048"/>
    </source>
</evidence>
<comment type="similarity">
    <text evidence="1">Belongs to the aldehyde dehydrogenase family.</text>
</comment>
<dbReference type="GO" id="GO:0008270">
    <property type="term" value="F:zinc ion binding"/>
    <property type="evidence" value="ECO:0007669"/>
    <property type="project" value="UniProtKB-KW"/>
</dbReference>
<evidence type="ECO:0000256" key="4">
    <source>
        <dbReference type="ARBA" id="ARBA00022771"/>
    </source>
</evidence>
<dbReference type="AlphaFoldDB" id="A0A0W8DNT8"/>
<evidence type="ECO:0000256" key="5">
    <source>
        <dbReference type="ARBA" id="ARBA00022833"/>
    </source>
</evidence>
<dbReference type="PROSITE" id="PS50178">
    <property type="entry name" value="ZF_FYVE"/>
    <property type="match status" value="1"/>
</dbReference>